<sequence>MPGNAVSVTIAISSGKVGVKVPVKVVGKVAVTA</sequence>
<proteinExistence type="predicted"/>
<dbReference type="AlphaFoldDB" id="X1NIK2"/>
<organism evidence="1">
    <name type="scientific">marine sediment metagenome</name>
    <dbReference type="NCBI Taxonomy" id="412755"/>
    <lineage>
        <taxon>unclassified sequences</taxon>
        <taxon>metagenomes</taxon>
        <taxon>ecological metagenomes</taxon>
    </lineage>
</organism>
<name>X1NIK2_9ZZZZ</name>
<comment type="caution">
    <text evidence="1">The sequence shown here is derived from an EMBL/GenBank/DDBJ whole genome shotgun (WGS) entry which is preliminary data.</text>
</comment>
<protein>
    <submittedName>
        <fullName evidence="1">Uncharacterized protein</fullName>
    </submittedName>
</protein>
<feature type="non-terminal residue" evidence="1">
    <location>
        <position position="33"/>
    </location>
</feature>
<evidence type="ECO:0000313" key="1">
    <source>
        <dbReference type="EMBL" id="GAI43433.1"/>
    </source>
</evidence>
<dbReference type="EMBL" id="BARV01033270">
    <property type="protein sequence ID" value="GAI43433.1"/>
    <property type="molecule type" value="Genomic_DNA"/>
</dbReference>
<gene>
    <name evidence="1" type="ORF">S06H3_52325</name>
</gene>
<reference evidence="1" key="1">
    <citation type="journal article" date="2014" name="Front. Microbiol.">
        <title>High frequency of phylogenetically diverse reductive dehalogenase-homologous genes in deep subseafloor sedimentary metagenomes.</title>
        <authorList>
            <person name="Kawai M."/>
            <person name="Futagami T."/>
            <person name="Toyoda A."/>
            <person name="Takaki Y."/>
            <person name="Nishi S."/>
            <person name="Hori S."/>
            <person name="Arai W."/>
            <person name="Tsubouchi T."/>
            <person name="Morono Y."/>
            <person name="Uchiyama I."/>
            <person name="Ito T."/>
            <person name="Fujiyama A."/>
            <person name="Inagaki F."/>
            <person name="Takami H."/>
        </authorList>
    </citation>
    <scope>NUCLEOTIDE SEQUENCE</scope>
    <source>
        <strain evidence="1">Expedition CK06-06</strain>
    </source>
</reference>
<accession>X1NIK2</accession>